<keyword evidence="2" id="KW-1185">Reference proteome</keyword>
<organism evidence="1 2">
    <name type="scientific">Anguilla anguilla</name>
    <name type="common">European freshwater eel</name>
    <name type="synonym">Muraena anguilla</name>
    <dbReference type="NCBI Taxonomy" id="7936"/>
    <lineage>
        <taxon>Eukaryota</taxon>
        <taxon>Metazoa</taxon>
        <taxon>Chordata</taxon>
        <taxon>Craniata</taxon>
        <taxon>Vertebrata</taxon>
        <taxon>Euteleostomi</taxon>
        <taxon>Actinopterygii</taxon>
        <taxon>Neopterygii</taxon>
        <taxon>Teleostei</taxon>
        <taxon>Anguilliformes</taxon>
        <taxon>Anguillidae</taxon>
        <taxon>Anguilla</taxon>
    </lineage>
</organism>
<evidence type="ECO:0000313" key="1">
    <source>
        <dbReference type="EMBL" id="KAG5852481.1"/>
    </source>
</evidence>
<proteinExistence type="predicted"/>
<gene>
    <name evidence="1" type="ORF">ANANG_G00062880</name>
</gene>
<protein>
    <submittedName>
        <fullName evidence="1">Uncharacterized protein</fullName>
    </submittedName>
</protein>
<reference evidence="1" key="1">
    <citation type="submission" date="2021-01" db="EMBL/GenBank/DDBJ databases">
        <title>A chromosome-scale assembly of European eel, Anguilla anguilla.</title>
        <authorList>
            <person name="Henkel C."/>
            <person name="Jong-Raadsen S.A."/>
            <person name="Dufour S."/>
            <person name="Weltzien F.-A."/>
            <person name="Palstra A.P."/>
            <person name="Pelster B."/>
            <person name="Spaink H.P."/>
            <person name="Van Den Thillart G.E."/>
            <person name="Jansen H."/>
            <person name="Zahm M."/>
            <person name="Klopp C."/>
            <person name="Cedric C."/>
            <person name="Louis A."/>
            <person name="Berthelot C."/>
            <person name="Parey E."/>
            <person name="Roest Crollius H."/>
            <person name="Montfort J."/>
            <person name="Robinson-Rechavi M."/>
            <person name="Bucao C."/>
            <person name="Bouchez O."/>
            <person name="Gislard M."/>
            <person name="Lluch J."/>
            <person name="Milhes M."/>
            <person name="Lampietro C."/>
            <person name="Lopez Roques C."/>
            <person name="Donnadieu C."/>
            <person name="Braasch I."/>
            <person name="Desvignes T."/>
            <person name="Postlethwait J."/>
            <person name="Bobe J."/>
            <person name="Guiguen Y."/>
            <person name="Dirks R."/>
        </authorList>
    </citation>
    <scope>NUCLEOTIDE SEQUENCE</scope>
    <source>
        <strain evidence="1">Tag_6206</strain>
        <tissue evidence="1">Liver</tissue>
    </source>
</reference>
<evidence type="ECO:0000313" key="2">
    <source>
        <dbReference type="Proteomes" id="UP001044222"/>
    </source>
</evidence>
<dbReference type="Proteomes" id="UP001044222">
    <property type="component" value="Unassembled WGS sequence"/>
</dbReference>
<dbReference type="EMBL" id="JAFIRN010000003">
    <property type="protein sequence ID" value="KAG5852481.1"/>
    <property type="molecule type" value="Genomic_DNA"/>
</dbReference>
<sequence>MAQNKTKMFSRGKLGEGLGVYRSTPFNLRDTSMPEYNSLHDPHLCNYYQRKSMQKLLRERNLITEQNEVICSMQDVKIHNTLLQQQLVLSQRSFGETQKAKMMAFLKDQEKGLASKDMTLTELREIMLEEELKIMRKLMRSEVARERKYCKGPRPIRTEEEESRRELELMSWKVAEREVLRRIECDARHEYNLKKIHRETQERRERQKVVANERKNAFHQKQRMEKLKTSEASVARELANLRRTAH</sequence>
<accession>A0A9D3MP65</accession>
<comment type="caution">
    <text evidence="1">The sequence shown here is derived from an EMBL/GenBank/DDBJ whole genome shotgun (WGS) entry which is preliminary data.</text>
</comment>
<dbReference type="AlphaFoldDB" id="A0A9D3MP65"/>
<name>A0A9D3MP65_ANGAN</name>